<protein>
    <submittedName>
        <fullName evidence="1">Uncharacterized protein</fullName>
    </submittedName>
</protein>
<organism evidence="1 2">
    <name type="scientific">Roseburia amylophila</name>
    <dbReference type="NCBI Taxonomy" id="2981794"/>
    <lineage>
        <taxon>Bacteria</taxon>
        <taxon>Bacillati</taxon>
        <taxon>Bacillota</taxon>
        <taxon>Clostridia</taxon>
        <taxon>Lachnospirales</taxon>
        <taxon>Lachnospiraceae</taxon>
        <taxon>Roseburia</taxon>
    </lineage>
</organism>
<proteinExistence type="predicted"/>
<comment type="caution">
    <text evidence="1">The sequence shown here is derived from an EMBL/GenBank/DDBJ whole genome shotgun (WGS) entry which is preliminary data.</text>
</comment>
<sequence>MRLLFLERDIDKALRRMALEEEKNLIMKSSLIEYKGMLDTIVTMLVVDYDVRFREKIATKTVWL</sequence>
<name>A0AAW4WIH8_9FIRM</name>
<evidence type="ECO:0000313" key="1">
    <source>
        <dbReference type="EMBL" id="MCC2242108.1"/>
    </source>
</evidence>
<dbReference type="AlphaFoldDB" id="A0AAW4WIH8"/>
<reference evidence="1" key="1">
    <citation type="submission" date="2021-10" db="EMBL/GenBank/DDBJ databases">
        <title>Anaerobic single-cell dispensing facilitates the cultivation of human gut bacteria.</title>
        <authorList>
            <person name="Afrizal A."/>
        </authorList>
    </citation>
    <scope>NUCLEOTIDE SEQUENCE</scope>
    <source>
        <strain evidence="1">CLA-AA-H204</strain>
    </source>
</reference>
<evidence type="ECO:0000313" key="2">
    <source>
        <dbReference type="Proteomes" id="UP001198893"/>
    </source>
</evidence>
<accession>A0AAW4WIH8</accession>
<gene>
    <name evidence="1" type="ORF">LKD47_07320</name>
</gene>
<dbReference type="Proteomes" id="UP001198893">
    <property type="component" value="Unassembled WGS sequence"/>
</dbReference>
<dbReference type="EMBL" id="JAJEQW010000006">
    <property type="protein sequence ID" value="MCC2242108.1"/>
    <property type="molecule type" value="Genomic_DNA"/>
</dbReference>
<dbReference type="RefSeq" id="WP_227710080.1">
    <property type="nucleotide sequence ID" value="NZ_JAJEQW010000006.1"/>
</dbReference>